<reference evidence="7" key="1">
    <citation type="journal article" date="2020" name="BMC Genomics">
        <title>Correction to: Identification and distribution of gene clusters required for synthesis of sphingolipid metabolism inhibitors in diverse species of the filamentous fungus Fusarium.</title>
        <authorList>
            <person name="Kim H.S."/>
            <person name="Lohmar J.M."/>
            <person name="Busman M."/>
            <person name="Brown D.W."/>
            <person name="Naumann T.A."/>
            <person name="Divon H.H."/>
            <person name="Lysoe E."/>
            <person name="Uhlig S."/>
            <person name="Proctor R.H."/>
        </authorList>
    </citation>
    <scope>NUCLEOTIDE SEQUENCE</scope>
    <source>
        <strain evidence="7">NRRL 22465</strain>
    </source>
</reference>
<name>A0A8H4XI83_9HYPO</name>
<dbReference type="OrthoDB" id="3547571at2759"/>
<keyword evidence="8" id="KW-1185">Reference proteome</keyword>
<comment type="subcellular location">
    <subcellularLocation>
        <location evidence="1">Membrane</location>
        <topology evidence="1">Single-pass membrane protein</topology>
    </subcellularLocation>
</comment>
<feature type="compositionally biased region" description="Basic and acidic residues" evidence="5">
    <location>
        <begin position="191"/>
        <end position="205"/>
    </location>
</feature>
<dbReference type="AlphaFoldDB" id="A0A8H4XI83"/>
<evidence type="ECO:0000313" key="8">
    <source>
        <dbReference type="Proteomes" id="UP000635477"/>
    </source>
</evidence>
<dbReference type="PANTHER" id="PTHR15549">
    <property type="entry name" value="PAIRED IMMUNOGLOBULIN-LIKE TYPE 2 RECEPTOR"/>
    <property type="match status" value="1"/>
</dbReference>
<comment type="caution">
    <text evidence="7">The sequence shown here is derived from an EMBL/GenBank/DDBJ whole genome shotgun (WGS) entry which is preliminary data.</text>
</comment>
<gene>
    <name evidence="7" type="ORF">FZEAL_7010</name>
</gene>
<dbReference type="PANTHER" id="PTHR15549:SF30">
    <property type="entry name" value="MID2 DOMAIN-CONTAINING PROTEIN"/>
    <property type="match status" value="1"/>
</dbReference>
<evidence type="ECO:0000256" key="3">
    <source>
        <dbReference type="ARBA" id="ARBA00022989"/>
    </source>
</evidence>
<evidence type="ECO:0000256" key="5">
    <source>
        <dbReference type="SAM" id="MobiDB-lite"/>
    </source>
</evidence>
<proteinExistence type="predicted"/>
<feature type="region of interest" description="Disordered" evidence="5">
    <location>
        <begin position="155"/>
        <end position="205"/>
    </location>
</feature>
<evidence type="ECO:0000313" key="7">
    <source>
        <dbReference type="EMBL" id="KAF4976294.1"/>
    </source>
</evidence>
<organism evidence="7 8">
    <name type="scientific">Fusarium zealandicum</name>
    <dbReference type="NCBI Taxonomy" id="1053134"/>
    <lineage>
        <taxon>Eukaryota</taxon>
        <taxon>Fungi</taxon>
        <taxon>Dikarya</taxon>
        <taxon>Ascomycota</taxon>
        <taxon>Pezizomycotina</taxon>
        <taxon>Sordariomycetes</taxon>
        <taxon>Hypocreomycetidae</taxon>
        <taxon>Hypocreales</taxon>
        <taxon>Nectriaceae</taxon>
        <taxon>Fusarium</taxon>
        <taxon>Fusarium staphyleae species complex</taxon>
    </lineage>
</organism>
<evidence type="ECO:0000256" key="4">
    <source>
        <dbReference type="ARBA" id="ARBA00023136"/>
    </source>
</evidence>
<feature type="compositionally biased region" description="Low complexity" evidence="5">
    <location>
        <begin position="79"/>
        <end position="96"/>
    </location>
</feature>
<keyword evidence="3 6" id="KW-1133">Transmembrane helix</keyword>
<evidence type="ECO:0000256" key="2">
    <source>
        <dbReference type="ARBA" id="ARBA00022692"/>
    </source>
</evidence>
<reference evidence="7" key="2">
    <citation type="submission" date="2020-05" db="EMBL/GenBank/DDBJ databases">
        <authorList>
            <person name="Kim H.-S."/>
            <person name="Proctor R.H."/>
            <person name="Brown D.W."/>
        </authorList>
    </citation>
    <scope>NUCLEOTIDE SEQUENCE</scope>
    <source>
        <strain evidence="7">NRRL 22465</strain>
    </source>
</reference>
<protein>
    <recommendedName>
        <fullName evidence="9">Mid2 domain-containing protein</fullName>
    </recommendedName>
</protein>
<dbReference type="Proteomes" id="UP000635477">
    <property type="component" value="Unassembled WGS sequence"/>
</dbReference>
<dbReference type="InterPro" id="IPR051694">
    <property type="entry name" value="Immunoregulatory_rcpt-like"/>
</dbReference>
<evidence type="ECO:0000256" key="6">
    <source>
        <dbReference type="SAM" id="Phobius"/>
    </source>
</evidence>
<feature type="compositionally biased region" description="Low complexity" evidence="5">
    <location>
        <begin position="104"/>
        <end position="122"/>
    </location>
</feature>
<evidence type="ECO:0008006" key="9">
    <source>
        <dbReference type="Google" id="ProtNLM"/>
    </source>
</evidence>
<accession>A0A8H4XI83</accession>
<keyword evidence="2 6" id="KW-0812">Transmembrane</keyword>
<dbReference type="GO" id="GO:0016020">
    <property type="term" value="C:membrane"/>
    <property type="evidence" value="ECO:0007669"/>
    <property type="project" value="UniProtKB-SubCell"/>
</dbReference>
<feature type="region of interest" description="Disordered" evidence="5">
    <location>
        <begin position="61"/>
        <end position="122"/>
    </location>
</feature>
<evidence type="ECO:0000256" key="1">
    <source>
        <dbReference type="ARBA" id="ARBA00004167"/>
    </source>
</evidence>
<dbReference type="EMBL" id="JABEYC010000552">
    <property type="protein sequence ID" value="KAF4976294.1"/>
    <property type="molecule type" value="Genomic_DNA"/>
</dbReference>
<keyword evidence="4 6" id="KW-0472">Membrane</keyword>
<feature type="transmembrane region" description="Helical" evidence="6">
    <location>
        <begin position="127"/>
        <end position="150"/>
    </location>
</feature>
<dbReference type="GO" id="GO:0071944">
    <property type="term" value="C:cell periphery"/>
    <property type="evidence" value="ECO:0007669"/>
    <property type="project" value="UniProtKB-ARBA"/>
</dbReference>
<sequence length="205" mass="21744">MRMHQNSEMLYLANHQRPQNSSSKSYCSMALLTFGVDQTYSYIACGAEAVTDHFYISPTVEAKTTSTEESDSTRESEPSKASTTTAEDAADTTQSSFGSSENIAEATSQSSAEESSSSGGSSTNTGAIVGGVIGGLVVLCGTAIVVIWLLRRSRAGSEPQDTALDASQPWAHDEPKQPQGLGGWGPQEMPGDTHHRHERAVELPS</sequence>